<evidence type="ECO:0000313" key="2">
    <source>
        <dbReference type="EMBL" id="MCG2667439.1"/>
    </source>
</evidence>
<reference evidence="1" key="1">
    <citation type="submission" date="2022-01" db="EMBL/GenBank/DDBJ databases">
        <title>Genome sequnece data of strain Bradyrhizobium sp. nov.</title>
        <authorList>
            <person name="Zhang J."/>
        </authorList>
    </citation>
    <scope>NUCLEOTIDE SEQUENCE</scope>
    <source>
        <strain evidence="2">WYCCWR 12774</strain>
        <strain evidence="1">WYCCWR 13023</strain>
    </source>
</reference>
<keyword evidence="1" id="KW-0407">Ion channel</keyword>
<keyword evidence="1" id="KW-0406">Ion transport</keyword>
<protein>
    <submittedName>
        <fullName evidence="1">Potassium channel family protein</fullName>
    </submittedName>
</protein>
<dbReference type="EMBL" id="JAKLUA010000002">
    <property type="protein sequence ID" value="MCG2667439.1"/>
    <property type="molecule type" value="Genomic_DNA"/>
</dbReference>
<sequence>MTTTGYGDVAPLHPVARSLCPMEGDAAGTSGHARDRALQSGLNAIRESFRRCSHQDATKLPDLYNATLC</sequence>
<evidence type="ECO:0000313" key="4">
    <source>
        <dbReference type="Proteomes" id="UP001139054"/>
    </source>
</evidence>
<evidence type="ECO:0000313" key="3">
    <source>
        <dbReference type="Proteomes" id="UP001139012"/>
    </source>
</evidence>
<gene>
    <name evidence="2" type="ORF">L6637_10780</name>
    <name evidence="1" type="ORF">L6654_01940</name>
</gene>
<dbReference type="AlphaFoldDB" id="A0A9X1R327"/>
<dbReference type="Proteomes" id="UP001139054">
    <property type="component" value="Unassembled WGS sequence"/>
</dbReference>
<accession>A0A9X1R327</accession>
<proteinExistence type="predicted"/>
<dbReference type="Proteomes" id="UP001139012">
    <property type="component" value="Unassembled WGS sequence"/>
</dbReference>
<keyword evidence="3" id="KW-1185">Reference proteome</keyword>
<evidence type="ECO:0000313" key="1">
    <source>
        <dbReference type="EMBL" id="MCG2625369.1"/>
    </source>
</evidence>
<dbReference type="GO" id="GO:0034220">
    <property type="term" value="P:monoatomic ion transmembrane transport"/>
    <property type="evidence" value="ECO:0007669"/>
    <property type="project" value="UniProtKB-KW"/>
</dbReference>
<name>A0A9X1R327_9BRAD</name>
<organism evidence="1 4">
    <name type="scientific">Bradyrhizobium zhengyangense</name>
    <dbReference type="NCBI Taxonomy" id="2911009"/>
    <lineage>
        <taxon>Bacteria</taxon>
        <taxon>Pseudomonadati</taxon>
        <taxon>Pseudomonadota</taxon>
        <taxon>Alphaproteobacteria</taxon>
        <taxon>Hyphomicrobiales</taxon>
        <taxon>Nitrobacteraceae</taxon>
        <taxon>Bradyrhizobium</taxon>
    </lineage>
</organism>
<comment type="caution">
    <text evidence="1">The sequence shown here is derived from an EMBL/GenBank/DDBJ whole genome shotgun (WGS) entry which is preliminary data.</text>
</comment>
<dbReference type="EMBL" id="JAKLTY010000001">
    <property type="protein sequence ID" value="MCG2625369.1"/>
    <property type="molecule type" value="Genomic_DNA"/>
</dbReference>
<dbReference type="RefSeq" id="WP_237863888.1">
    <property type="nucleotide sequence ID" value="NZ_JAKLTY010000001.1"/>
</dbReference>
<keyword evidence="1" id="KW-0813">Transport</keyword>